<evidence type="ECO:0000256" key="3">
    <source>
        <dbReference type="SAM" id="Coils"/>
    </source>
</evidence>
<keyword evidence="2 3" id="KW-0175">Coiled coil</keyword>
<evidence type="ECO:0008006" key="7">
    <source>
        <dbReference type="Google" id="ProtNLM"/>
    </source>
</evidence>
<organism evidence="5 6">
    <name type="scientific">Debaryomyces fabryi</name>
    <dbReference type="NCBI Taxonomy" id="58627"/>
    <lineage>
        <taxon>Eukaryota</taxon>
        <taxon>Fungi</taxon>
        <taxon>Dikarya</taxon>
        <taxon>Ascomycota</taxon>
        <taxon>Saccharomycotina</taxon>
        <taxon>Pichiomycetes</taxon>
        <taxon>Debaryomycetaceae</taxon>
        <taxon>Debaryomyces</taxon>
    </lineage>
</organism>
<dbReference type="PANTHER" id="PTHR10921:SF1">
    <property type="entry name" value="NUCLEAR DISTRIBUTION PROTEIN NUDE HOMOLOG"/>
    <property type="match status" value="1"/>
</dbReference>
<dbReference type="Gene3D" id="6.10.250.1080">
    <property type="match status" value="1"/>
</dbReference>
<name>A0A0V1Q6W3_9ASCO</name>
<accession>A0A0V1Q6W3</accession>
<protein>
    <recommendedName>
        <fullName evidence="7">NUDE domain-containing protein</fullName>
    </recommendedName>
</protein>
<dbReference type="GO" id="GO:0007059">
    <property type="term" value="P:chromosome segregation"/>
    <property type="evidence" value="ECO:0007669"/>
    <property type="project" value="TreeGrafter"/>
</dbReference>
<dbReference type="GO" id="GO:0047496">
    <property type="term" value="P:vesicle transport along microtubule"/>
    <property type="evidence" value="ECO:0007669"/>
    <property type="project" value="TreeGrafter"/>
</dbReference>
<evidence type="ECO:0000256" key="1">
    <source>
        <dbReference type="ARBA" id="ARBA00007429"/>
    </source>
</evidence>
<dbReference type="PANTHER" id="PTHR10921">
    <property type="entry name" value="NUCLEAR DISTRIBUTION PROTEIN NUDE HOMOLOG 1"/>
    <property type="match status" value="1"/>
</dbReference>
<feature type="compositionally biased region" description="Polar residues" evidence="4">
    <location>
        <begin position="1"/>
        <end position="15"/>
    </location>
</feature>
<comment type="similarity">
    <text evidence="1">Belongs to the nudE family.</text>
</comment>
<keyword evidence="6" id="KW-1185">Reference proteome</keyword>
<feature type="coiled-coil region" evidence="3">
    <location>
        <begin position="26"/>
        <end position="201"/>
    </location>
</feature>
<dbReference type="GO" id="GO:0051642">
    <property type="term" value="P:centrosome localization"/>
    <property type="evidence" value="ECO:0007669"/>
    <property type="project" value="TreeGrafter"/>
</dbReference>
<sequence length="387" mass="43647">MGGPNSKQEPSSPSKINRDELGQLSQEEVVQRVIELESELNEFQESSKELEQALEEELQGLENENSTLREALGTSKKQLQLSKENIASLNKEISDLNETVITKTQEYEKQISSLKQKLVSVEIVNDDMEENDRMLCNKLELAGQFNNELLEKIAIIENDLHREKQTNSQKQLHITNFENSIKEMKGKILSLETKLRFYENNEVESLFLSMKDILNAGPPSSKSSHTLANGKGSGMKKSDSLKKLHQLTTNSESMSKKARNLKNSVYTSQMKSSPTTKLSRHTSKATLRGKVADKENIEPSQETISIPKSPPIVDVSARANLGTKEPQKIYDQAQFETSRRALEAVKASPGMNNKTISKSPELRQIKRRHRRTNIFDTFKSLSLSNSN</sequence>
<dbReference type="Proteomes" id="UP000054251">
    <property type="component" value="Unassembled WGS sequence"/>
</dbReference>
<feature type="region of interest" description="Disordered" evidence="4">
    <location>
        <begin position="1"/>
        <end position="23"/>
    </location>
</feature>
<dbReference type="GeneID" id="26837115"/>
<dbReference type="GO" id="GO:0008017">
    <property type="term" value="F:microtubule binding"/>
    <property type="evidence" value="ECO:0007669"/>
    <property type="project" value="InterPro"/>
</dbReference>
<evidence type="ECO:0000313" key="6">
    <source>
        <dbReference type="Proteomes" id="UP000054251"/>
    </source>
</evidence>
<comment type="caution">
    <text evidence="5">The sequence shown here is derived from an EMBL/GenBank/DDBJ whole genome shotgun (WGS) entry which is preliminary data.</text>
</comment>
<reference evidence="5 6" key="1">
    <citation type="submission" date="2015-11" db="EMBL/GenBank/DDBJ databases">
        <title>The genome of Debaryomyces fabryi.</title>
        <authorList>
            <person name="Tafer H."/>
            <person name="Lopandic K."/>
        </authorList>
    </citation>
    <scope>NUCLEOTIDE SEQUENCE [LARGE SCALE GENOMIC DNA]</scope>
    <source>
        <strain evidence="5 6">CBS 789</strain>
    </source>
</reference>
<proteinExistence type="inferred from homology"/>
<dbReference type="EMBL" id="LMYN01000001">
    <property type="protein sequence ID" value="KSA04235.1"/>
    <property type="molecule type" value="Genomic_DNA"/>
</dbReference>
<feature type="compositionally biased region" description="Polar residues" evidence="4">
    <location>
        <begin position="218"/>
        <end position="227"/>
    </location>
</feature>
<evidence type="ECO:0000313" key="5">
    <source>
        <dbReference type="EMBL" id="KSA04235.1"/>
    </source>
</evidence>
<dbReference type="GO" id="GO:0000132">
    <property type="term" value="P:establishment of mitotic spindle orientation"/>
    <property type="evidence" value="ECO:0007669"/>
    <property type="project" value="TreeGrafter"/>
</dbReference>
<dbReference type="OrthoDB" id="5877028at2759"/>
<dbReference type="GO" id="GO:0007020">
    <property type="term" value="P:microtubule nucleation"/>
    <property type="evidence" value="ECO:0007669"/>
    <property type="project" value="TreeGrafter"/>
</dbReference>
<evidence type="ECO:0000256" key="4">
    <source>
        <dbReference type="SAM" id="MobiDB-lite"/>
    </source>
</evidence>
<dbReference type="AlphaFoldDB" id="A0A0V1Q6W3"/>
<dbReference type="RefSeq" id="XP_015470337.1">
    <property type="nucleotide sequence ID" value="XM_015608936.1"/>
</dbReference>
<dbReference type="InterPro" id="IPR033494">
    <property type="entry name" value="NUDE"/>
</dbReference>
<dbReference type="GO" id="GO:0005871">
    <property type="term" value="C:kinesin complex"/>
    <property type="evidence" value="ECO:0007669"/>
    <property type="project" value="TreeGrafter"/>
</dbReference>
<feature type="region of interest" description="Disordered" evidence="4">
    <location>
        <begin position="218"/>
        <end position="240"/>
    </location>
</feature>
<dbReference type="GO" id="GO:0000776">
    <property type="term" value="C:kinetochore"/>
    <property type="evidence" value="ECO:0007669"/>
    <property type="project" value="TreeGrafter"/>
</dbReference>
<gene>
    <name evidence="5" type="ORF">AC631_00106</name>
</gene>
<evidence type="ECO:0000256" key="2">
    <source>
        <dbReference type="ARBA" id="ARBA00023054"/>
    </source>
</evidence>